<proteinExistence type="predicted"/>
<name>A0A3G9IXF6_9ACTN</name>
<dbReference type="Gene3D" id="3.10.450.50">
    <property type="match status" value="1"/>
</dbReference>
<dbReference type="KEGG" id="nbe:Back2_26680"/>
<dbReference type="SUPFAM" id="SSF54427">
    <property type="entry name" value="NTF2-like"/>
    <property type="match status" value="1"/>
</dbReference>
<reference evidence="2 3" key="1">
    <citation type="submission" date="2018-11" db="EMBL/GenBank/DDBJ databases">
        <title>Complete genome sequence of Nocardioides baekrokdamisoli strain KCTC 39748.</title>
        <authorList>
            <person name="Kang S.W."/>
            <person name="Lee K.C."/>
            <person name="Kim K.K."/>
            <person name="Kim J.S."/>
            <person name="Kim D.S."/>
            <person name="Ko S.H."/>
            <person name="Yang S.H."/>
            <person name="Shin Y.K."/>
            <person name="Lee J.S."/>
        </authorList>
    </citation>
    <scope>NUCLEOTIDE SEQUENCE [LARGE SCALE GENOMIC DNA]</scope>
    <source>
        <strain evidence="2 3">KCTC 39748</strain>
    </source>
</reference>
<gene>
    <name evidence="2" type="ORF">Back2_26680</name>
</gene>
<dbReference type="OrthoDB" id="8087138at2"/>
<accession>A0A3G9IXF6</accession>
<evidence type="ECO:0000259" key="1">
    <source>
        <dbReference type="Pfam" id="PF12680"/>
    </source>
</evidence>
<dbReference type="AlphaFoldDB" id="A0A3G9IXF6"/>
<feature type="domain" description="SnoaL-like" evidence="1">
    <location>
        <begin position="9"/>
        <end position="109"/>
    </location>
</feature>
<organism evidence="2 3">
    <name type="scientific">Nocardioides baekrokdamisoli</name>
    <dbReference type="NCBI Taxonomy" id="1804624"/>
    <lineage>
        <taxon>Bacteria</taxon>
        <taxon>Bacillati</taxon>
        <taxon>Actinomycetota</taxon>
        <taxon>Actinomycetes</taxon>
        <taxon>Propionibacteriales</taxon>
        <taxon>Nocardioidaceae</taxon>
        <taxon>Nocardioides</taxon>
    </lineage>
</organism>
<dbReference type="Pfam" id="PF12680">
    <property type="entry name" value="SnoaL_2"/>
    <property type="match status" value="1"/>
</dbReference>
<dbReference type="RefSeq" id="WP_125569693.1">
    <property type="nucleotide sequence ID" value="NZ_AP019307.1"/>
</dbReference>
<evidence type="ECO:0000313" key="3">
    <source>
        <dbReference type="Proteomes" id="UP000271573"/>
    </source>
</evidence>
<protein>
    <recommendedName>
        <fullName evidence="1">SnoaL-like domain-containing protein</fullName>
    </recommendedName>
</protein>
<dbReference type="InterPro" id="IPR032710">
    <property type="entry name" value="NTF2-like_dom_sf"/>
</dbReference>
<dbReference type="EMBL" id="AP019307">
    <property type="protein sequence ID" value="BBH18381.1"/>
    <property type="molecule type" value="Genomic_DNA"/>
</dbReference>
<evidence type="ECO:0000313" key="2">
    <source>
        <dbReference type="EMBL" id="BBH18381.1"/>
    </source>
</evidence>
<dbReference type="InterPro" id="IPR037401">
    <property type="entry name" value="SnoaL-like"/>
</dbReference>
<dbReference type="Proteomes" id="UP000271573">
    <property type="component" value="Chromosome"/>
</dbReference>
<keyword evidence="3" id="KW-1185">Reference proteome</keyword>
<sequence>MATQEFDLDAFVHAVEQRDAGGQLGAYADQAQVLIVDATAPPSSPRTFDGLEAIGRWVGDVAARDMTHRVNWAAKEGDRVAFVEDCEYPGGEKVLCMTTMDIVDGRIVRQLVSQAWDS</sequence>